<organism evidence="12 13">
    <name type="scientific">Perilla frutescens var. hirtella</name>
    <name type="common">Perilla citriodora</name>
    <name type="synonym">Perilla setoyensis</name>
    <dbReference type="NCBI Taxonomy" id="608512"/>
    <lineage>
        <taxon>Eukaryota</taxon>
        <taxon>Viridiplantae</taxon>
        <taxon>Streptophyta</taxon>
        <taxon>Embryophyta</taxon>
        <taxon>Tracheophyta</taxon>
        <taxon>Spermatophyta</taxon>
        <taxon>Magnoliopsida</taxon>
        <taxon>eudicotyledons</taxon>
        <taxon>Gunneridae</taxon>
        <taxon>Pentapetalae</taxon>
        <taxon>asterids</taxon>
        <taxon>lamiids</taxon>
        <taxon>Lamiales</taxon>
        <taxon>Lamiaceae</taxon>
        <taxon>Nepetoideae</taxon>
        <taxon>Elsholtzieae</taxon>
        <taxon>Perilla</taxon>
    </lineage>
</organism>
<evidence type="ECO:0000256" key="6">
    <source>
        <dbReference type="ARBA" id="ARBA00022989"/>
    </source>
</evidence>
<evidence type="ECO:0000256" key="3">
    <source>
        <dbReference type="ARBA" id="ARBA00022449"/>
    </source>
</evidence>
<evidence type="ECO:0000256" key="10">
    <source>
        <dbReference type="SAM" id="SignalP"/>
    </source>
</evidence>
<feature type="transmembrane region" description="Helical" evidence="9">
    <location>
        <begin position="480"/>
        <end position="501"/>
    </location>
</feature>
<feature type="transmembrane region" description="Helical" evidence="9">
    <location>
        <begin position="150"/>
        <end position="171"/>
    </location>
</feature>
<accession>A0AAD4JIY0</accession>
<evidence type="ECO:0000256" key="8">
    <source>
        <dbReference type="ARBA" id="ARBA00023136"/>
    </source>
</evidence>
<keyword evidence="13" id="KW-1185">Reference proteome</keyword>
<keyword evidence="8 9" id="KW-0472">Membrane</keyword>
<dbReference type="Gene3D" id="1.10.238.10">
    <property type="entry name" value="EF-hand"/>
    <property type="match status" value="1"/>
</dbReference>
<feature type="transmembrane region" description="Helical" evidence="9">
    <location>
        <begin position="538"/>
        <end position="560"/>
    </location>
</feature>
<feature type="transmembrane region" description="Helical" evidence="9">
    <location>
        <begin position="402"/>
        <end position="423"/>
    </location>
</feature>
<dbReference type="EMBL" id="SDAM02000053">
    <property type="protein sequence ID" value="KAH6833943.1"/>
    <property type="molecule type" value="Genomic_DNA"/>
</dbReference>
<evidence type="ECO:0000259" key="11">
    <source>
        <dbReference type="PROSITE" id="PS50222"/>
    </source>
</evidence>
<feature type="transmembrane region" description="Helical" evidence="9">
    <location>
        <begin position="232"/>
        <end position="251"/>
    </location>
</feature>
<protein>
    <recommendedName>
        <fullName evidence="11">EF-hand domain-containing protein</fullName>
    </recommendedName>
</protein>
<evidence type="ECO:0000313" key="12">
    <source>
        <dbReference type="EMBL" id="KAH6833943.1"/>
    </source>
</evidence>
<keyword evidence="5" id="KW-0106">Calcium</keyword>
<dbReference type="Proteomes" id="UP001190926">
    <property type="component" value="Unassembled WGS sequence"/>
</dbReference>
<feature type="signal peptide" evidence="10">
    <location>
        <begin position="1"/>
        <end position="22"/>
    </location>
</feature>
<dbReference type="AlphaFoldDB" id="A0AAD4JIY0"/>
<dbReference type="Pfam" id="PF01699">
    <property type="entry name" value="Na_Ca_ex"/>
    <property type="match status" value="1"/>
</dbReference>
<keyword evidence="6 9" id="KW-1133">Transmembrane helix</keyword>
<reference evidence="12 13" key="1">
    <citation type="journal article" date="2021" name="Nat. Commun.">
        <title>Incipient diploidization of the medicinal plant Perilla within 10,000 years.</title>
        <authorList>
            <person name="Zhang Y."/>
            <person name="Shen Q."/>
            <person name="Leng L."/>
            <person name="Zhang D."/>
            <person name="Chen S."/>
            <person name="Shi Y."/>
            <person name="Ning Z."/>
            <person name="Chen S."/>
        </authorList>
    </citation>
    <scope>NUCLEOTIDE SEQUENCE [LARGE SCALE GENOMIC DNA]</scope>
    <source>
        <strain evidence="13">cv. PC099</strain>
    </source>
</reference>
<dbReference type="GO" id="GO:0016020">
    <property type="term" value="C:membrane"/>
    <property type="evidence" value="ECO:0007669"/>
    <property type="project" value="InterPro"/>
</dbReference>
<dbReference type="PANTHER" id="PTHR31503:SF80">
    <property type="entry name" value="EF-HAND DOMAIN-CONTAINING PROTEIN"/>
    <property type="match status" value="1"/>
</dbReference>
<dbReference type="PROSITE" id="PS00018">
    <property type="entry name" value="EF_HAND_1"/>
    <property type="match status" value="1"/>
</dbReference>
<evidence type="ECO:0000256" key="2">
    <source>
        <dbReference type="ARBA" id="ARBA00022448"/>
    </source>
</evidence>
<dbReference type="InterPro" id="IPR018247">
    <property type="entry name" value="EF_Hand_1_Ca_BS"/>
</dbReference>
<name>A0AAD4JIY0_PERFH</name>
<dbReference type="InterPro" id="IPR004837">
    <property type="entry name" value="NaCa_Exmemb"/>
</dbReference>
<evidence type="ECO:0000256" key="1">
    <source>
        <dbReference type="ARBA" id="ARBA00004127"/>
    </source>
</evidence>
<evidence type="ECO:0000256" key="4">
    <source>
        <dbReference type="ARBA" id="ARBA00022692"/>
    </source>
</evidence>
<comment type="subcellular location">
    <subcellularLocation>
        <location evidence="1">Endomembrane system</location>
        <topology evidence="1">Multi-pass membrane protein</topology>
    </subcellularLocation>
</comment>
<evidence type="ECO:0000256" key="9">
    <source>
        <dbReference type="SAM" id="Phobius"/>
    </source>
</evidence>
<keyword evidence="2" id="KW-0813">Transport</keyword>
<dbReference type="PANTHER" id="PTHR31503">
    <property type="entry name" value="VACUOLAR CALCIUM ION TRANSPORTER"/>
    <property type="match status" value="1"/>
</dbReference>
<dbReference type="SUPFAM" id="SSF47473">
    <property type="entry name" value="EF-hand"/>
    <property type="match status" value="1"/>
</dbReference>
<keyword evidence="10" id="KW-0732">Signal</keyword>
<dbReference type="GO" id="GO:0015369">
    <property type="term" value="F:calcium:proton antiporter activity"/>
    <property type="evidence" value="ECO:0007669"/>
    <property type="project" value="TreeGrafter"/>
</dbReference>
<feature type="transmembrane region" description="Helical" evidence="9">
    <location>
        <begin position="73"/>
        <end position="95"/>
    </location>
</feature>
<keyword evidence="7" id="KW-0406">Ion transport</keyword>
<dbReference type="PROSITE" id="PS50222">
    <property type="entry name" value="EF_HAND_2"/>
    <property type="match status" value="1"/>
</dbReference>
<feature type="domain" description="EF-hand" evidence="11">
    <location>
        <begin position="325"/>
        <end position="360"/>
    </location>
</feature>
<feature type="chain" id="PRO_5042184836" description="EF-hand domain-containing protein" evidence="10">
    <location>
        <begin position="23"/>
        <end position="561"/>
    </location>
</feature>
<dbReference type="InterPro" id="IPR004713">
    <property type="entry name" value="CaH_exchang"/>
</dbReference>
<feature type="transmembrane region" description="Helical" evidence="9">
    <location>
        <begin position="513"/>
        <end position="532"/>
    </location>
</feature>
<sequence length="561" mass="61071">MKREFLVVSSLILVLASHLAYSRSISDDHHVELVSDGGVADSGSSRSFLRWRLSATTETCEPTYGFLPCSSNAWGLLFMIVVYEILLSIAAQYVAAGSNLFFQIIGPGVVGGSVFQFLGTIPQLVLVLGPLLTGSVEDAQERATVGMSMVLGGVAMLLTLTWGLSVILGSYDLSEDAATDDSKSQETITVKGSGVVTDIETSWTARLILVASVPFFVLEFQNVFTSSSGRRIVILIALIVTVALLCGYIVYQSFQPWIQNRCFEHIIDKYAKDKLLKLISTNGRPDTRKIQKLFNKIAKDNNASVTAAEVRVLFLGVHMDDDNTSTDLDLDNITTYFDTSADGVINRDEFIKGMTNLAINLLDQKPAQTTKGGDNNSQITSQDQQGLLASSTSTSQTATNSWSIYIRATFFVIFGTFIACALAEPLIGSVVDFADAANISSFWLSYMILPLALNYDTLIQSIASATQKTQKSNSLTLSSLYGGVFMNNMIGLMPFLAPVYFRNLSSDASAELLVVLLICIIMGIFTGFNTTFPRWTGYLVLILYPISLAIVYVLTSVLGWS</sequence>
<keyword evidence="3" id="KW-0050">Antiport</keyword>
<evidence type="ECO:0000256" key="7">
    <source>
        <dbReference type="ARBA" id="ARBA00023065"/>
    </source>
</evidence>
<evidence type="ECO:0000256" key="5">
    <source>
        <dbReference type="ARBA" id="ARBA00022837"/>
    </source>
</evidence>
<keyword evidence="4 9" id="KW-0812">Transmembrane</keyword>
<dbReference type="GO" id="GO:0012505">
    <property type="term" value="C:endomembrane system"/>
    <property type="evidence" value="ECO:0007669"/>
    <property type="project" value="UniProtKB-SubCell"/>
</dbReference>
<dbReference type="InterPro" id="IPR011992">
    <property type="entry name" value="EF-hand-dom_pair"/>
</dbReference>
<evidence type="ECO:0000313" key="13">
    <source>
        <dbReference type="Proteomes" id="UP001190926"/>
    </source>
</evidence>
<dbReference type="InterPro" id="IPR002048">
    <property type="entry name" value="EF_hand_dom"/>
</dbReference>
<comment type="caution">
    <text evidence="12">The sequence shown here is derived from an EMBL/GenBank/DDBJ whole genome shotgun (WGS) entry which is preliminary data.</text>
</comment>
<proteinExistence type="predicted"/>
<dbReference type="GO" id="GO:0006874">
    <property type="term" value="P:intracellular calcium ion homeostasis"/>
    <property type="evidence" value="ECO:0007669"/>
    <property type="project" value="TreeGrafter"/>
</dbReference>
<dbReference type="GO" id="GO:0005509">
    <property type="term" value="F:calcium ion binding"/>
    <property type="evidence" value="ECO:0007669"/>
    <property type="project" value="InterPro"/>
</dbReference>
<gene>
    <name evidence="12" type="ORF">C2S53_004745</name>
</gene>